<feature type="region of interest" description="Disordered" evidence="3">
    <location>
        <begin position="154"/>
        <end position="206"/>
    </location>
</feature>
<dbReference type="PROSITE" id="PS50071">
    <property type="entry name" value="HOMEOBOX_2"/>
    <property type="match status" value="1"/>
</dbReference>
<dbReference type="RefSeq" id="XP_014679983.1">
    <property type="nucleotide sequence ID" value="XM_014824497.1"/>
</dbReference>
<comment type="subcellular location">
    <subcellularLocation>
        <location evidence="1 2">Nucleus</location>
    </subcellularLocation>
</comment>
<feature type="domain" description="Homeobox" evidence="4">
    <location>
        <begin position="1"/>
        <end position="13"/>
    </location>
</feature>
<evidence type="ECO:0000256" key="3">
    <source>
        <dbReference type="SAM" id="MobiDB-lite"/>
    </source>
</evidence>
<evidence type="ECO:0000256" key="1">
    <source>
        <dbReference type="ARBA" id="ARBA00004123"/>
    </source>
</evidence>
<feature type="non-terminal residue" evidence="7">
    <location>
        <position position="1"/>
    </location>
</feature>
<dbReference type="GeneID" id="106819929"/>
<keyword evidence="6" id="KW-1185">Reference proteome</keyword>
<protein>
    <submittedName>
        <fullName evidence="7">Uncharacterized protein LOC106819929</fullName>
    </submittedName>
</protein>
<keyword evidence="2" id="KW-0238">DNA-binding</keyword>
<feature type="compositionally biased region" description="Basic and acidic residues" evidence="3">
    <location>
        <begin position="249"/>
        <end position="258"/>
    </location>
</feature>
<feature type="compositionally biased region" description="Basic and acidic residues" evidence="3">
    <location>
        <begin position="11"/>
        <end position="45"/>
    </location>
</feature>
<feature type="compositionally biased region" description="Basic residues" evidence="3">
    <location>
        <begin position="1"/>
        <end position="10"/>
    </location>
</feature>
<dbReference type="PROSITE" id="PS50803">
    <property type="entry name" value="OAR"/>
    <property type="match status" value="1"/>
</dbReference>
<dbReference type="CDD" id="cd00086">
    <property type="entry name" value="homeodomain"/>
    <property type="match status" value="1"/>
</dbReference>
<dbReference type="InterPro" id="IPR003654">
    <property type="entry name" value="OAR_dom"/>
</dbReference>
<keyword evidence="2" id="KW-0539">Nucleus</keyword>
<dbReference type="PANTHER" id="PTHR46255">
    <property type="entry name" value="SHORT STATURE HOMEOBOX"/>
    <property type="match status" value="1"/>
</dbReference>
<evidence type="ECO:0000259" key="5">
    <source>
        <dbReference type="PROSITE" id="PS50803"/>
    </source>
</evidence>
<dbReference type="InterPro" id="IPR001356">
    <property type="entry name" value="HD"/>
</dbReference>
<gene>
    <name evidence="7" type="primary">LOC106819929</name>
</gene>
<reference evidence="7" key="1">
    <citation type="submission" date="2025-08" db="UniProtKB">
        <authorList>
            <consortium name="RefSeq"/>
        </authorList>
    </citation>
    <scope>IDENTIFICATION</scope>
</reference>
<organism evidence="6 7">
    <name type="scientific">Priapulus caudatus</name>
    <name type="common">Priapulid worm</name>
    <dbReference type="NCBI Taxonomy" id="37621"/>
    <lineage>
        <taxon>Eukaryota</taxon>
        <taxon>Metazoa</taxon>
        <taxon>Ecdysozoa</taxon>
        <taxon>Scalidophora</taxon>
        <taxon>Priapulida</taxon>
        <taxon>Priapulimorpha</taxon>
        <taxon>Priapulimorphida</taxon>
        <taxon>Priapulidae</taxon>
        <taxon>Priapulus</taxon>
    </lineage>
</organism>
<name>A0ABM1F6B2_PRICU</name>
<sequence>VWFQNRRAKWRKSERFVKEHKDKDGGGKGHLVDVTSHESGDEDSRATCGSPEELRSTSPHTEGRESPEAVQMTPPGEQRSPYQPTSLLQPMLGAVTSSMTATPSMMTAPMMHHRFPHPAFQFPFSAHGFDPLFSSAAAHHRYLFPLPPDPAKYFGRSADAPPPPPPPHALLPTVTSRGNPSSATSATVAPPATSTQNPEVDQQRALSSVEYAAVAAASHDQRSSSVADLRRKAREHAEALGVTSVPADVTKHEAATVS</sequence>
<feature type="DNA-binding region" description="Homeobox" evidence="2">
    <location>
        <begin position="3"/>
        <end position="14"/>
    </location>
</feature>
<feature type="domain" description="OAR" evidence="5">
    <location>
        <begin position="224"/>
        <end position="237"/>
    </location>
</feature>
<dbReference type="Pfam" id="PF03826">
    <property type="entry name" value="OAR"/>
    <property type="match status" value="1"/>
</dbReference>
<dbReference type="PANTHER" id="PTHR46255:SF3">
    <property type="entry name" value="HOMEOBOX DOMAIN-CONTAINING PROTEIN"/>
    <property type="match status" value="1"/>
</dbReference>
<dbReference type="InterPro" id="IPR052631">
    <property type="entry name" value="Paired_homeobox_Bicoid"/>
</dbReference>
<evidence type="ECO:0000259" key="4">
    <source>
        <dbReference type="PROSITE" id="PS50071"/>
    </source>
</evidence>
<accession>A0ABM1F6B2</accession>
<feature type="compositionally biased region" description="Low complexity" evidence="3">
    <location>
        <begin position="180"/>
        <end position="195"/>
    </location>
</feature>
<feature type="compositionally biased region" description="Pro residues" evidence="3">
    <location>
        <begin position="160"/>
        <end position="169"/>
    </location>
</feature>
<evidence type="ECO:0000313" key="6">
    <source>
        <dbReference type="Proteomes" id="UP000695022"/>
    </source>
</evidence>
<dbReference type="Proteomes" id="UP000695022">
    <property type="component" value="Unplaced"/>
</dbReference>
<evidence type="ECO:0000256" key="2">
    <source>
        <dbReference type="PROSITE-ProRule" id="PRU00108"/>
    </source>
</evidence>
<evidence type="ECO:0000313" key="7">
    <source>
        <dbReference type="RefSeq" id="XP_014679983.1"/>
    </source>
</evidence>
<feature type="region of interest" description="Disordered" evidence="3">
    <location>
        <begin position="238"/>
        <end position="258"/>
    </location>
</feature>
<feature type="region of interest" description="Disordered" evidence="3">
    <location>
        <begin position="1"/>
        <end position="85"/>
    </location>
</feature>
<proteinExistence type="predicted"/>
<keyword evidence="2" id="KW-0371">Homeobox</keyword>